<gene>
    <name evidence="1" type="ORF">HDF12_001900</name>
</gene>
<sequence>MTGIIEAMTQLDVLYRYGVPPTEASVVAMAKMREVYGVRHMALDEAKKTVRIEYDATRLTEPVIHQLLRRAGLDIVETMPMFTPPPPAEPAVTT</sequence>
<name>A0A7Y9NLF3_9BACT</name>
<organism evidence="1 2">
    <name type="scientific">Tunturiibacter lichenicola</name>
    <dbReference type="NCBI Taxonomy" id="2051959"/>
    <lineage>
        <taxon>Bacteria</taxon>
        <taxon>Pseudomonadati</taxon>
        <taxon>Acidobacteriota</taxon>
        <taxon>Terriglobia</taxon>
        <taxon>Terriglobales</taxon>
        <taxon>Acidobacteriaceae</taxon>
        <taxon>Tunturiibacter</taxon>
    </lineage>
</organism>
<proteinExistence type="predicted"/>
<evidence type="ECO:0008006" key="3">
    <source>
        <dbReference type="Google" id="ProtNLM"/>
    </source>
</evidence>
<dbReference type="Proteomes" id="UP000534186">
    <property type="component" value="Unassembled WGS sequence"/>
</dbReference>
<accession>A0A7Y9NLF3</accession>
<evidence type="ECO:0000313" key="1">
    <source>
        <dbReference type="EMBL" id="NYF51535.1"/>
    </source>
</evidence>
<reference evidence="1 2" key="1">
    <citation type="submission" date="2020-07" db="EMBL/GenBank/DDBJ databases">
        <title>Genomic Encyclopedia of Type Strains, Phase IV (KMG-V): Genome sequencing to study the core and pangenomes of soil and plant-associated prokaryotes.</title>
        <authorList>
            <person name="Whitman W."/>
        </authorList>
    </citation>
    <scope>NUCLEOTIDE SEQUENCE [LARGE SCALE GENOMIC DNA]</scope>
    <source>
        <strain evidence="1 2">M8UP30</strain>
    </source>
</reference>
<evidence type="ECO:0000313" key="2">
    <source>
        <dbReference type="Proteomes" id="UP000534186"/>
    </source>
</evidence>
<dbReference type="EMBL" id="JACCCV010000001">
    <property type="protein sequence ID" value="NYF51535.1"/>
    <property type="molecule type" value="Genomic_DNA"/>
</dbReference>
<comment type="caution">
    <text evidence="1">The sequence shown here is derived from an EMBL/GenBank/DDBJ whole genome shotgun (WGS) entry which is preliminary data.</text>
</comment>
<protein>
    <recommendedName>
        <fullName evidence="3">Cation transporter</fullName>
    </recommendedName>
</protein>
<dbReference type="AlphaFoldDB" id="A0A7Y9NLF3"/>